<dbReference type="Proteomes" id="UP000828083">
    <property type="component" value="Segment"/>
</dbReference>
<evidence type="ECO:0000313" key="2">
    <source>
        <dbReference type="Proteomes" id="UP000828083"/>
    </source>
</evidence>
<keyword evidence="2" id="KW-1185">Reference proteome</keyword>
<dbReference type="EMBL" id="MZ130500">
    <property type="protein sequence ID" value="QWM91382.1"/>
    <property type="molecule type" value="Genomic_DNA"/>
</dbReference>
<dbReference type="RefSeq" id="YP_010510322.1">
    <property type="nucleotide sequence ID" value="NC_067218.1"/>
</dbReference>
<dbReference type="KEGG" id="vg:75687838"/>
<evidence type="ECO:0000313" key="1">
    <source>
        <dbReference type="EMBL" id="QWM91382.1"/>
    </source>
</evidence>
<reference evidence="1 2" key="1">
    <citation type="submission" date="2021-04" db="EMBL/GenBank/DDBJ databases">
        <authorList>
            <person name="Shkoporov A.N."/>
            <person name="Stockdale S.R."/>
            <person name="Guerin E."/>
            <person name="Ross R.P."/>
            <person name="Hill C."/>
        </authorList>
    </citation>
    <scope>NUCLEOTIDE SEQUENCE [LARGE SCALE GENOMIC DNA]</scope>
    <source>
        <strain evidence="2">cr23_1</strain>
    </source>
</reference>
<dbReference type="GeneID" id="75687838"/>
<proteinExistence type="predicted"/>
<sequence length="66" mass="7825">MYLTGVLTMLNYIDKQMRNYVLKGALNSTRISIEYLLILIKETNYEDSFYGETQKDVKYECKESNQ</sequence>
<gene>
    <name evidence="1" type="primary">gp_78054</name>
</gene>
<organism evidence="1 2">
    <name type="scientific">uncultured phage cr23_1</name>
    <dbReference type="NCBI Taxonomy" id="2986419"/>
    <lineage>
        <taxon>Viruses</taxon>
        <taxon>Duplodnaviria</taxon>
        <taxon>Heunggongvirae</taxon>
        <taxon>Uroviricota</taxon>
        <taxon>Caudoviricetes</taxon>
        <taxon>Crassvirales</taxon>
        <taxon>Suoliviridae</taxon>
        <taxon>Uncouvirinae</taxon>
        <taxon>Aurodevirus</taxon>
        <taxon>Aurodevirus hiberniae</taxon>
    </lineage>
</organism>
<name>A0AAE7RYQ5_9CAUD</name>
<protein>
    <submittedName>
        <fullName evidence="1">Uncharacterized protein</fullName>
    </submittedName>
</protein>
<accession>A0AAE7RYQ5</accession>